<evidence type="ECO:0000256" key="3">
    <source>
        <dbReference type="ARBA" id="ARBA00022670"/>
    </source>
</evidence>
<keyword evidence="3" id="KW-0645">Protease</keyword>
<dbReference type="OMA" id="QDFIVWQ"/>
<dbReference type="OrthoDB" id="6475849at2759"/>
<dbReference type="Proteomes" id="UP000030680">
    <property type="component" value="Unassembled WGS sequence"/>
</dbReference>
<keyword evidence="4" id="KW-0479">Metal-binding</keyword>
<proteinExistence type="inferred from homology"/>
<accession>M2W0B0</accession>
<comment type="cofactor">
    <cofactor evidence="1">
        <name>Zn(2+)</name>
        <dbReference type="ChEBI" id="CHEBI:29105"/>
    </cofactor>
</comment>
<dbReference type="InterPro" id="IPR018497">
    <property type="entry name" value="Peptidase_M13_C"/>
</dbReference>
<evidence type="ECO:0000256" key="1">
    <source>
        <dbReference type="ARBA" id="ARBA00001947"/>
    </source>
</evidence>
<dbReference type="GO" id="GO:0016485">
    <property type="term" value="P:protein processing"/>
    <property type="evidence" value="ECO:0007669"/>
    <property type="project" value="TreeGrafter"/>
</dbReference>
<evidence type="ECO:0000256" key="5">
    <source>
        <dbReference type="ARBA" id="ARBA00022801"/>
    </source>
</evidence>
<evidence type="ECO:0000256" key="8">
    <source>
        <dbReference type="SAM" id="MobiDB-lite"/>
    </source>
</evidence>
<reference evidence="13" key="1">
    <citation type="journal article" date="2013" name="Science">
        <title>Gene transfer from bacteria and archaea facilitated evolution of an extremophilic eukaryote.</title>
        <authorList>
            <person name="Schonknecht G."/>
            <person name="Chen W.H."/>
            <person name="Ternes C.M."/>
            <person name="Barbier G.G."/>
            <person name="Shrestha R.P."/>
            <person name="Stanke M."/>
            <person name="Brautigam A."/>
            <person name="Baker B.J."/>
            <person name="Banfield J.F."/>
            <person name="Garavito R.M."/>
            <person name="Carr K."/>
            <person name="Wilkerson C."/>
            <person name="Rensing S.A."/>
            <person name="Gagneul D."/>
            <person name="Dickenson N.E."/>
            <person name="Oesterhelt C."/>
            <person name="Lercher M.J."/>
            <person name="Weber A.P."/>
        </authorList>
    </citation>
    <scope>NUCLEOTIDE SEQUENCE [LARGE SCALE GENOMIC DNA]</scope>
    <source>
        <strain evidence="13">074W</strain>
    </source>
</reference>
<evidence type="ECO:0000259" key="10">
    <source>
        <dbReference type="Pfam" id="PF01431"/>
    </source>
</evidence>
<dbReference type="InterPro" id="IPR024079">
    <property type="entry name" value="MetalloPept_cat_dom_sf"/>
</dbReference>
<feature type="transmembrane region" description="Helical" evidence="9">
    <location>
        <begin position="41"/>
        <end position="68"/>
    </location>
</feature>
<dbReference type="InterPro" id="IPR008753">
    <property type="entry name" value="Peptidase_M13_N"/>
</dbReference>
<dbReference type="GeneID" id="17087869"/>
<feature type="domain" description="Peptidase M13 N-terminal" evidence="11">
    <location>
        <begin position="113"/>
        <end position="501"/>
    </location>
</feature>
<dbReference type="Gramene" id="EME29041">
    <property type="protein sequence ID" value="EME29041"/>
    <property type="gene ID" value="Gasu_36090"/>
</dbReference>
<dbReference type="Pfam" id="PF01431">
    <property type="entry name" value="Peptidase_M13"/>
    <property type="match status" value="1"/>
</dbReference>
<keyword evidence="5 12" id="KW-0378">Hydrolase</keyword>
<dbReference type="Pfam" id="PF05649">
    <property type="entry name" value="Peptidase_M13_N"/>
    <property type="match status" value="1"/>
</dbReference>
<evidence type="ECO:0000259" key="11">
    <source>
        <dbReference type="Pfam" id="PF05649"/>
    </source>
</evidence>
<keyword evidence="13" id="KW-1185">Reference proteome</keyword>
<keyword evidence="9" id="KW-0472">Membrane</keyword>
<feature type="region of interest" description="Disordered" evidence="8">
    <location>
        <begin position="73"/>
        <end position="97"/>
    </location>
</feature>
<dbReference type="InterPro" id="IPR000718">
    <property type="entry name" value="Peptidase_M13"/>
</dbReference>
<evidence type="ECO:0000256" key="6">
    <source>
        <dbReference type="ARBA" id="ARBA00022833"/>
    </source>
</evidence>
<dbReference type="Gene3D" id="1.10.1380.10">
    <property type="entry name" value="Neutral endopeptidase , domain2"/>
    <property type="match status" value="1"/>
</dbReference>
<evidence type="ECO:0000256" key="7">
    <source>
        <dbReference type="ARBA" id="ARBA00023049"/>
    </source>
</evidence>
<dbReference type="AlphaFoldDB" id="M2W0B0"/>
<keyword evidence="9" id="KW-1133">Transmembrane helix</keyword>
<dbReference type="Gene3D" id="3.40.390.10">
    <property type="entry name" value="Collagenase (Catalytic Domain)"/>
    <property type="match status" value="1"/>
</dbReference>
<dbReference type="InterPro" id="IPR042089">
    <property type="entry name" value="Peptidase_M13_dom_2"/>
</dbReference>
<dbReference type="eggNOG" id="KOG3624">
    <property type="taxonomic scope" value="Eukaryota"/>
</dbReference>
<dbReference type="GO" id="GO:0046872">
    <property type="term" value="F:metal ion binding"/>
    <property type="evidence" value="ECO:0007669"/>
    <property type="project" value="UniProtKB-KW"/>
</dbReference>
<keyword evidence="6" id="KW-0862">Zinc</keyword>
<dbReference type="SUPFAM" id="SSF55486">
    <property type="entry name" value="Metalloproteases ('zincins'), catalytic domain"/>
    <property type="match status" value="1"/>
</dbReference>
<dbReference type="PANTHER" id="PTHR11733">
    <property type="entry name" value="ZINC METALLOPROTEASE FAMILY M13 NEPRILYSIN-RELATED"/>
    <property type="match status" value="1"/>
</dbReference>
<evidence type="ECO:0000256" key="4">
    <source>
        <dbReference type="ARBA" id="ARBA00022723"/>
    </source>
</evidence>
<evidence type="ECO:0000256" key="9">
    <source>
        <dbReference type="SAM" id="Phobius"/>
    </source>
</evidence>
<dbReference type="GO" id="GO:0004222">
    <property type="term" value="F:metalloendopeptidase activity"/>
    <property type="evidence" value="ECO:0007669"/>
    <property type="project" value="UniProtKB-EC"/>
</dbReference>
<feature type="domain" description="Peptidase M13 C-terminal" evidence="10">
    <location>
        <begin position="554"/>
        <end position="763"/>
    </location>
</feature>
<dbReference type="EMBL" id="KB454513">
    <property type="protein sequence ID" value="EME29041.1"/>
    <property type="molecule type" value="Genomic_DNA"/>
</dbReference>
<evidence type="ECO:0000256" key="2">
    <source>
        <dbReference type="ARBA" id="ARBA00007357"/>
    </source>
</evidence>
<evidence type="ECO:0000313" key="12">
    <source>
        <dbReference type="EMBL" id="EME29041.1"/>
    </source>
</evidence>
<organism evidence="12 13">
    <name type="scientific">Galdieria sulphuraria</name>
    <name type="common">Red alga</name>
    <dbReference type="NCBI Taxonomy" id="130081"/>
    <lineage>
        <taxon>Eukaryota</taxon>
        <taxon>Rhodophyta</taxon>
        <taxon>Bangiophyceae</taxon>
        <taxon>Galdieriales</taxon>
        <taxon>Galdieriaceae</taxon>
        <taxon>Galdieria</taxon>
    </lineage>
</organism>
<dbReference type="PANTHER" id="PTHR11733:SF167">
    <property type="entry name" value="FI17812P1-RELATED"/>
    <property type="match status" value="1"/>
</dbReference>
<name>M2W0B0_GALSU</name>
<dbReference type="CDD" id="cd08662">
    <property type="entry name" value="M13"/>
    <property type="match status" value="1"/>
</dbReference>
<dbReference type="PRINTS" id="PR00786">
    <property type="entry name" value="NEPRILYSIN"/>
</dbReference>
<dbReference type="STRING" id="130081.M2W0B0"/>
<dbReference type="PROSITE" id="PS51885">
    <property type="entry name" value="NEPRILYSIN"/>
    <property type="match status" value="1"/>
</dbReference>
<dbReference type="EC" id="3.4.24.71" evidence="12"/>
<keyword evidence="9" id="KW-0812">Transmembrane</keyword>
<dbReference type="GO" id="GO:0005886">
    <property type="term" value="C:plasma membrane"/>
    <property type="evidence" value="ECO:0007669"/>
    <property type="project" value="TreeGrafter"/>
</dbReference>
<protein>
    <submittedName>
        <fullName evidence="12">Endothelin-converting enzyme</fullName>
        <ecNumber evidence="12">3.4.24.71</ecNumber>
    </submittedName>
</protein>
<gene>
    <name evidence="12" type="ORF">Gasu_36090</name>
</gene>
<dbReference type="RefSeq" id="XP_005705561.1">
    <property type="nucleotide sequence ID" value="XM_005705504.1"/>
</dbReference>
<dbReference type="KEGG" id="gsl:Gasu_36090"/>
<sequence length="764" mass="85824">MSTREDEPSASGTVPLLGEDTSEVGYESYHVVSTRSKIKRLLPVLTVIFGTSFLVAGLIFVAFPGWFWKNSPSQTGGESGDDGGETVFSQGEDQSQNSLATSIVEAMDSRIDPCEDFYRYACGGWLNRTSIPPDRSSYGKSFTVLTERIEATLRNLLEGELYMGRTKTGKLYYSCMNMPDDSNSFLQYLNLSYYSLVKDLSDSRSIANLTALFHSAQISVFFEASVAEDLLDPTKYSFYFSQGGLSLPSREYYLEQSTERKKIRSQYLSYIKDLFNSTLLHTKNESEESSSIFSLSLEEAANEILLLETVLANISRPLADLRDPNISYNPVPITLIPQYMHIEAYLSVLGVDPSVIDNIVVIDSVEFFAKLSEMMNTTPVDTIKAYMTFHALNSLVSDGMLGESLYDKYFDFYGRKIAGQKEKSPRWRRCLSYTNSGLGDLLGMAFVEQNFSSSRKESAENMLRKIEASFAVVLRDSPWLSEEVKSAAAEKLREVNNKIGYSESPDTYDDVEISNDNFFLNSLSIRLHGSKKALQKLGKPVDKKEWLMTPQTVNAYYNPSQNEMVFPAAILQIPFFSEEYPAAVNFGGLGSVMGHELSHGFDDQGRKFDGKGAFHEWWTSDVETMFEERAQCVSKLYSSFYPSELSSEHHVNGNLTLGENIADLGGVKVAYQAYKYFSGGLATQFSGNDFVPGLNDEQLFFVSYAQLWCRKYTRETLEMLLETDPHSPSEFRVKGPLSQYQEFANAFGCQKGSIYAPEQTCSVW</sequence>
<keyword evidence="7" id="KW-0482">Metalloprotease</keyword>
<evidence type="ECO:0000313" key="13">
    <source>
        <dbReference type="Proteomes" id="UP000030680"/>
    </source>
</evidence>
<comment type="similarity">
    <text evidence="2">Belongs to the peptidase M13 family.</text>
</comment>
<feature type="compositionally biased region" description="Polar residues" evidence="8">
    <location>
        <begin position="87"/>
        <end position="97"/>
    </location>
</feature>